<accession>A0A9W9EIN9</accession>
<sequence>MATPGLSAGQNILEPQISVTPGLSQAIHDREANQQGVPRGPLDRVEMGSAVPTTQRSARRQGCCYQTAHGA</sequence>
<dbReference type="RefSeq" id="XP_056469060.1">
    <property type="nucleotide sequence ID" value="XM_056624072.1"/>
</dbReference>
<dbReference type="Proteomes" id="UP001149074">
    <property type="component" value="Unassembled WGS sequence"/>
</dbReference>
<comment type="caution">
    <text evidence="2">The sequence shown here is derived from an EMBL/GenBank/DDBJ whole genome shotgun (WGS) entry which is preliminary data.</text>
</comment>
<feature type="region of interest" description="Disordered" evidence="1">
    <location>
        <begin position="28"/>
        <end position="71"/>
    </location>
</feature>
<evidence type="ECO:0000313" key="3">
    <source>
        <dbReference type="Proteomes" id="UP001149074"/>
    </source>
</evidence>
<evidence type="ECO:0000256" key="1">
    <source>
        <dbReference type="SAM" id="MobiDB-lite"/>
    </source>
</evidence>
<gene>
    <name evidence="2" type="ORF">N7532_011581</name>
</gene>
<evidence type="ECO:0000313" key="2">
    <source>
        <dbReference type="EMBL" id="KAJ5082538.1"/>
    </source>
</evidence>
<organism evidence="2 3">
    <name type="scientific">Penicillium argentinense</name>
    <dbReference type="NCBI Taxonomy" id="1131581"/>
    <lineage>
        <taxon>Eukaryota</taxon>
        <taxon>Fungi</taxon>
        <taxon>Dikarya</taxon>
        <taxon>Ascomycota</taxon>
        <taxon>Pezizomycotina</taxon>
        <taxon>Eurotiomycetes</taxon>
        <taxon>Eurotiomycetidae</taxon>
        <taxon>Eurotiales</taxon>
        <taxon>Aspergillaceae</taxon>
        <taxon>Penicillium</taxon>
    </lineage>
</organism>
<proteinExistence type="predicted"/>
<dbReference type="GeneID" id="81363051"/>
<dbReference type="AlphaFoldDB" id="A0A9W9EIN9"/>
<keyword evidence="3" id="KW-1185">Reference proteome</keyword>
<dbReference type="EMBL" id="JAPQKI010000011">
    <property type="protein sequence ID" value="KAJ5082538.1"/>
    <property type="molecule type" value="Genomic_DNA"/>
</dbReference>
<protein>
    <submittedName>
        <fullName evidence="2">Uncharacterized protein</fullName>
    </submittedName>
</protein>
<name>A0A9W9EIN9_9EURO</name>
<reference evidence="2" key="1">
    <citation type="submission" date="2022-11" db="EMBL/GenBank/DDBJ databases">
        <authorList>
            <person name="Petersen C."/>
        </authorList>
    </citation>
    <scope>NUCLEOTIDE SEQUENCE</scope>
    <source>
        <strain evidence="2">IBT 30761</strain>
    </source>
</reference>
<reference evidence="2" key="2">
    <citation type="journal article" date="2023" name="IMA Fungus">
        <title>Comparative genomic study of the Penicillium genus elucidates a diverse pangenome and 15 lateral gene transfer events.</title>
        <authorList>
            <person name="Petersen C."/>
            <person name="Sorensen T."/>
            <person name="Nielsen M.R."/>
            <person name="Sondergaard T.E."/>
            <person name="Sorensen J.L."/>
            <person name="Fitzpatrick D.A."/>
            <person name="Frisvad J.C."/>
            <person name="Nielsen K.L."/>
        </authorList>
    </citation>
    <scope>NUCLEOTIDE SEQUENCE</scope>
    <source>
        <strain evidence="2">IBT 30761</strain>
    </source>
</reference>